<protein>
    <recommendedName>
        <fullName evidence="4">Embryo defective 1273</fullName>
    </recommendedName>
</protein>
<reference evidence="3" key="1">
    <citation type="journal article" date="2010" name="Nat. Biotechnol.">
        <title>Draft genome sequence of the oilseed species Ricinus communis.</title>
        <authorList>
            <person name="Chan A.P."/>
            <person name="Crabtree J."/>
            <person name="Zhao Q."/>
            <person name="Lorenzi H."/>
            <person name="Orvis J."/>
            <person name="Puiu D."/>
            <person name="Melake-Berhan A."/>
            <person name="Jones K.M."/>
            <person name="Redman J."/>
            <person name="Chen G."/>
            <person name="Cahoon E.B."/>
            <person name="Gedil M."/>
            <person name="Stanke M."/>
            <person name="Haas B.J."/>
            <person name="Wortman J.R."/>
            <person name="Fraser-Liggett C.M."/>
            <person name="Ravel J."/>
            <person name="Rabinowicz P.D."/>
        </authorList>
    </citation>
    <scope>NUCLEOTIDE SEQUENCE [LARGE SCALE GENOMIC DNA]</scope>
    <source>
        <strain evidence="3">cv. Hale</strain>
    </source>
</reference>
<name>B9R6U3_RICCO</name>
<organism evidence="2 3">
    <name type="scientific">Ricinus communis</name>
    <name type="common">Castor bean</name>
    <dbReference type="NCBI Taxonomy" id="3988"/>
    <lineage>
        <taxon>Eukaryota</taxon>
        <taxon>Viridiplantae</taxon>
        <taxon>Streptophyta</taxon>
        <taxon>Embryophyta</taxon>
        <taxon>Tracheophyta</taxon>
        <taxon>Spermatophyta</taxon>
        <taxon>Magnoliopsida</taxon>
        <taxon>eudicotyledons</taxon>
        <taxon>Gunneridae</taxon>
        <taxon>Pentapetalae</taxon>
        <taxon>rosids</taxon>
        <taxon>fabids</taxon>
        <taxon>Malpighiales</taxon>
        <taxon>Euphorbiaceae</taxon>
        <taxon>Acalyphoideae</taxon>
        <taxon>Acalypheae</taxon>
        <taxon>Ricinus</taxon>
    </lineage>
</organism>
<evidence type="ECO:0008006" key="4">
    <source>
        <dbReference type="Google" id="ProtNLM"/>
    </source>
</evidence>
<gene>
    <name evidence="2" type="ORF">RCOM_1585580</name>
</gene>
<keyword evidence="1" id="KW-0812">Transmembrane</keyword>
<feature type="transmembrane region" description="Helical" evidence="1">
    <location>
        <begin position="145"/>
        <end position="167"/>
    </location>
</feature>
<keyword evidence="1" id="KW-1133">Transmembrane helix</keyword>
<dbReference type="eggNOG" id="ENOG502RZFY">
    <property type="taxonomic scope" value="Eukaryota"/>
</dbReference>
<dbReference type="EMBL" id="EQ973772">
    <property type="protein sequence ID" value="EEF52223.1"/>
    <property type="molecule type" value="Genomic_DNA"/>
</dbReference>
<evidence type="ECO:0000313" key="3">
    <source>
        <dbReference type="Proteomes" id="UP000008311"/>
    </source>
</evidence>
<keyword evidence="3" id="KW-1185">Reference proteome</keyword>
<proteinExistence type="predicted"/>
<dbReference type="STRING" id="3988.B9R6U3"/>
<dbReference type="PANTHER" id="PTHR36000">
    <property type="entry name" value="DEFECTIVE 1273 PROTEIN, PUTATIVE-RELATED"/>
    <property type="match status" value="1"/>
</dbReference>
<evidence type="ECO:0000313" key="2">
    <source>
        <dbReference type="EMBL" id="EEF52223.1"/>
    </source>
</evidence>
<sequence>MQIKLLRNQTFQLRGWTVLHKHPRQLPLCFMKLTKAQFGEPNKVRLQLSSAKEKLWEATPNPVKKFPWREAGDMLLKRLLFIGQKVLKWSLAVIFVLSCISDIIFSISRNQELMIPIGLLVGCLMTDFLKETLQELFQASEDKELNFPLVIICCFFVFVKVMSAYFISRPQMLLSHVANGGLLQAVWLWRYLLKENGEHNIENSSPTKDARSTLVAEK</sequence>
<dbReference type="Proteomes" id="UP000008311">
    <property type="component" value="Unassembled WGS sequence"/>
</dbReference>
<dbReference type="PANTHER" id="PTHR36000:SF3">
    <property type="entry name" value="EMBRYO DEFECTIVE 1273"/>
    <property type="match status" value="1"/>
</dbReference>
<feature type="transmembrane region" description="Helical" evidence="1">
    <location>
        <begin position="86"/>
        <end position="107"/>
    </location>
</feature>
<dbReference type="InParanoid" id="B9R6U3"/>
<evidence type="ECO:0000256" key="1">
    <source>
        <dbReference type="SAM" id="Phobius"/>
    </source>
</evidence>
<dbReference type="AlphaFoldDB" id="B9R6U3"/>
<keyword evidence="1" id="KW-0472">Membrane</keyword>
<accession>B9R6U3</accession>